<dbReference type="GO" id="GO:0015658">
    <property type="term" value="F:branched-chain amino acid transmembrane transporter activity"/>
    <property type="evidence" value="ECO:0007669"/>
    <property type="project" value="InterPro"/>
</dbReference>
<dbReference type="AlphaFoldDB" id="A0A2T6AS50"/>
<feature type="transmembrane region" description="Helical" evidence="9">
    <location>
        <begin position="310"/>
        <end position="328"/>
    </location>
</feature>
<gene>
    <name evidence="10" type="ORF">C8N44_1159</name>
</gene>
<evidence type="ECO:0000256" key="5">
    <source>
        <dbReference type="ARBA" id="ARBA00022970"/>
    </source>
</evidence>
<keyword evidence="3" id="KW-1003">Cell membrane</keyword>
<dbReference type="OrthoDB" id="9810089at2"/>
<dbReference type="InterPro" id="IPR001851">
    <property type="entry name" value="ABC_transp_permease"/>
</dbReference>
<feature type="transmembrane region" description="Helical" evidence="9">
    <location>
        <begin position="224"/>
        <end position="253"/>
    </location>
</feature>
<evidence type="ECO:0000256" key="4">
    <source>
        <dbReference type="ARBA" id="ARBA00022692"/>
    </source>
</evidence>
<feature type="transmembrane region" description="Helical" evidence="9">
    <location>
        <begin position="189"/>
        <end position="212"/>
    </location>
</feature>
<evidence type="ECO:0000256" key="6">
    <source>
        <dbReference type="ARBA" id="ARBA00022989"/>
    </source>
</evidence>
<feature type="transmembrane region" description="Helical" evidence="9">
    <location>
        <begin position="259"/>
        <end position="279"/>
    </location>
</feature>
<dbReference type="RefSeq" id="WP_107977080.1">
    <property type="nucleotide sequence ID" value="NZ_BMEZ01000016.1"/>
</dbReference>
<reference evidence="10 11" key="1">
    <citation type="submission" date="2018-04" db="EMBL/GenBank/DDBJ databases">
        <title>Genomic Encyclopedia of Archaeal and Bacterial Type Strains, Phase II (KMG-II): from individual species to whole genera.</title>
        <authorList>
            <person name="Goeker M."/>
        </authorList>
    </citation>
    <scope>NUCLEOTIDE SEQUENCE [LARGE SCALE GENOMIC DNA]</scope>
    <source>
        <strain evidence="10 11">DSM 29329</strain>
    </source>
</reference>
<dbReference type="CDD" id="cd06582">
    <property type="entry name" value="TM_PBP1_LivH_like"/>
    <property type="match status" value="1"/>
</dbReference>
<feature type="transmembrane region" description="Helical" evidence="9">
    <location>
        <begin position="61"/>
        <end position="89"/>
    </location>
</feature>
<feature type="transmembrane region" description="Helical" evidence="9">
    <location>
        <begin position="143"/>
        <end position="162"/>
    </location>
</feature>
<accession>A0A2T6AS50</accession>
<organism evidence="10 11">
    <name type="scientific">Allosediminivita pacifica</name>
    <dbReference type="NCBI Taxonomy" id="1267769"/>
    <lineage>
        <taxon>Bacteria</taxon>
        <taxon>Pseudomonadati</taxon>
        <taxon>Pseudomonadota</taxon>
        <taxon>Alphaproteobacteria</taxon>
        <taxon>Rhodobacterales</taxon>
        <taxon>Paracoccaceae</taxon>
        <taxon>Allosediminivita</taxon>
    </lineage>
</organism>
<dbReference type="Pfam" id="PF02653">
    <property type="entry name" value="BPD_transp_2"/>
    <property type="match status" value="2"/>
</dbReference>
<feature type="transmembrane region" description="Helical" evidence="9">
    <location>
        <begin position="459"/>
        <end position="486"/>
    </location>
</feature>
<feature type="transmembrane region" description="Helical" evidence="9">
    <location>
        <begin position="388"/>
        <end position="407"/>
    </location>
</feature>
<comment type="subcellular location">
    <subcellularLocation>
        <location evidence="1">Cell membrane</location>
        <topology evidence="1">Multi-pass membrane protein</topology>
    </subcellularLocation>
</comment>
<feature type="transmembrane region" description="Helical" evidence="9">
    <location>
        <begin position="414"/>
        <end position="434"/>
    </location>
</feature>
<comment type="similarity">
    <text evidence="8">Belongs to the binding-protein-dependent transport system permease family. LivHM subfamily.</text>
</comment>
<keyword evidence="2" id="KW-0813">Transport</keyword>
<proteinExistence type="inferred from homology"/>
<keyword evidence="11" id="KW-1185">Reference proteome</keyword>
<evidence type="ECO:0000256" key="3">
    <source>
        <dbReference type="ARBA" id="ARBA00022475"/>
    </source>
</evidence>
<evidence type="ECO:0000313" key="11">
    <source>
        <dbReference type="Proteomes" id="UP000244069"/>
    </source>
</evidence>
<evidence type="ECO:0000256" key="7">
    <source>
        <dbReference type="ARBA" id="ARBA00023136"/>
    </source>
</evidence>
<feature type="transmembrane region" description="Helical" evidence="9">
    <location>
        <begin position="25"/>
        <end position="49"/>
    </location>
</feature>
<dbReference type="EMBL" id="QBKN01000015">
    <property type="protein sequence ID" value="PTX46642.1"/>
    <property type="molecule type" value="Genomic_DNA"/>
</dbReference>
<protein>
    <submittedName>
        <fullName evidence="10">Amino acid/amide ABC transporter membrane protein 1 (HAAT family) /amino acid/amide ABC transporter membrane protein 2 (HAAT family)</fullName>
    </submittedName>
</protein>
<dbReference type="InterPro" id="IPR052157">
    <property type="entry name" value="BCAA_transport_permease"/>
</dbReference>
<keyword evidence="7 9" id="KW-0472">Membrane</keyword>
<feature type="transmembrane region" description="Helical" evidence="9">
    <location>
        <begin position="547"/>
        <end position="570"/>
    </location>
</feature>
<feature type="transmembrane region" description="Helical" evidence="9">
    <location>
        <begin position="334"/>
        <end position="354"/>
    </location>
</feature>
<keyword evidence="4 9" id="KW-0812">Transmembrane</keyword>
<evidence type="ECO:0000256" key="2">
    <source>
        <dbReference type="ARBA" id="ARBA00022448"/>
    </source>
</evidence>
<name>A0A2T6AS50_9RHOB</name>
<feature type="transmembrane region" description="Helical" evidence="9">
    <location>
        <begin position="506"/>
        <end position="527"/>
    </location>
</feature>
<dbReference type="PANTHER" id="PTHR11795">
    <property type="entry name" value="BRANCHED-CHAIN AMINO ACID TRANSPORT SYSTEM PERMEASE PROTEIN LIVH"/>
    <property type="match status" value="1"/>
</dbReference>
<dbReference type="InterPro" id="IPR043428">
    <property type="entry name" value="LivM-like"/>
</dbReference>
<feature type="transmembrane region" description="Helical" evidence="9">
    <location>
        <begin position="95"/>
        <end position="116"/>
    </location>
</feature>
<dbReference type="CDD" id="cd06581">
    <property type="entry name" value="TM_PBP1_LivM_like"/>
    <property type="match status" value="1"/>
</dbReference>
<keyword evidence="5" id="KW-0029">Amino-acid transport</keyword>
<evidence type="ECO:0000256" key="8">
    <source>
        <dbReference type="ARBA" id="ARBA00037998"/>
    </source>
</evidence>
<feature type="transmembrane region" description="Helical" evidence="9">
    <location>
        <begin position="582"/>
        <end position="603"/>
    </location>
</feature>
<dbReference type="PANTHER" id="PTHR11795:SF442">
    <property type="entry name" value="ABC TRANSPORTER ATP-BINDING PROTEIN"/>
    <property type="match status" value="1"/>
</dbReference>
<sequence length="620" mass="66265">MAFFFAQLLTGLANASSLFLVASGLSLIFGVTRIVNFAHGSFYMLGAFIGVTLMEVLPGHFGFWGSILLTGLAVGLIGAIVEIVVLRPIYRAPELFQLVATFGVILVIQDLTLMIWGAEDRLGPRAPGLRGIWRIFGEPVPKYDIVLIAMTPFILFGLWYLITRTRLGVLVRAATQDREMVGALGVNQAWLFTGVFALGSALAGWGGALQLPKGGADLLMDFNIIGTIFVIVVIGGMGSLPGAFIAAVLISVLNVLGVTYLPSSTLVLMFVVMAVVLIIRPYGLLGREEVAGEHGQVGAPETPIRPYGRLGQAVIAGLLVLMALLPLVADQFLLILTIDMIVFALFAASLHFILGTGGLVSFGHAAFFGGGAYAAALLVYHFDTPMEIAFLFAPLAAGLLALGIGWFCIRLTGVYFAMLTLAFSQLVWSLAYQWRAVTRGDDGLISIWPTDWLSGTVPYYYFTLILGVGGILFLRHVIHAPFGYALRAGRDSPRQAEAMGIDVKRIQFAAFALAGVMAGLAGGMFVFSKGSVFPTELEIAASFDALIVVFLGGVKTLAGGVVGAGFMTVVEDWLTRLEYWRLLLGLVIIAVVIIAPEGIVGSIRSAWARYRGTGDEEVAK</sequence>
<dbReference type="Proteomes" id="UP000244069">
    <property type="component" value="Unassembled WGS sequence"/>
</dbReference>
<evidence type="ECO:0000313" key="10">
    <source>
        <dbReference type="EMBL" id="PTX46642.1"/>
    </source>
</evidence>
<keyword evidence="6 9" id="KW-1133">Transmembrane helix</keyword>
<dbReference type="GO" id="GO:0006865">
    <property type="term" value="P:amino acid transport"/>
    <property type="evidence" value="ECO:0007669"/>
    <property type="project" value="UniProtKB-KW"/>
</dbReference>
<evidence type="ECO:0000256" key="1">
    <source>
        <dbReference type="ARBA" id="ARBA00004651"/>
    </source>
</evidence>
<comment type="caution">
    <text evidence="10">The sequence shown here is derived from an EMBL/GenBank/DDBJ whole genome shotgun (WGS) entry which is preliminary data.</text>
</comment>
<dbReference type="GO" id="GO:0005886">
    <property type="term" value="C:plasma membrane"/>
    <property type="evidence" value="ECO:0007669"/>
    <property type="project" value="UniProtKB-SubCell"/>
</dbReference>
<evidence type="ECO:0000256" key="9">
    <source>
        <dbReference type="SAM" id="Phobius"/>
    </source>
</evidence>